<reference evidence="1 2" key="1">
    <citation type="submission" date="2020-02" db="EMBL/GenBank/DDBJ databases">
        <authorList>
            <person name="Ferguson B K."/>
        </authorList>
    </citation>
    <scope>NUCLEOTIDE SEQUENCE [LARGE SCALE GENOMIC DNA]</scope>
</reference>
<organism evidence="1 2">
    <name type="scientific">Nesidiocoris tenuis</name>
    <dbReference type="NCBI Taxonomy" id="355587"/>
    <lineage>
        <taxon>Eukaryota</taxon>
        <taxon>Metazoa</taxon>
        <taxon>Ecdysozoa</taxon>
        <taxon>Arthropoda</taxon>
        <taxon>Hexapoda</taxon>
        <taxon>Insecta</taxon>
        <taxon>Pterygota</taxon>
        <taxon>Neoptera</taxon>
        <taxon>Paraneoptera</taxon>
        <taxon>Hemiptera</taxon>
        <taxon>Heteroptera</taxon>
        <taxon>Panheteroptera</taxon>
        <taxon>Cimicomorpha</taxon>
        <taxon>Miridae</taxon>
        <taxon>Dicyphina</taxon>
        <taxon>Nesidiocoris</taxon>
    </lineage>
</organism>
<evidence type="ECO:0000313" key="1">
    <source>
        <dbReference type="EMBL" id="CAB0004509.1"/>
    </source>
</evidence>
<dbReference type="EMBL" id="CADCXU010015092">
    <property type="protein sequence ID" value="CAB0004509.1"/>
    <property type="molecule type" value="Genomic_DNA"/>
</dbReference>
<protein>
    <submittedName>
        <fullName evidence="1">Uncharacterized protein</fullName>
    </submittedName>
</protein>
<dbReference type="AlphaFoldDB" id="A0A6H5GSG3"/>
<accession>A0A6H5GSG3</accession>
<keyword evidence="2" id="KW-1185">Reference proteome</keyword>
<name>A0A6H5GSG3_9HEMI</name>
<proteinExistence type="predicted"/>
<gene>
    <name evidence="1" type="ORF">NTEN_LOCUS9986</name>
</gene>
<dbReference type="Proteomes" id="UP000479000">
    <property type="component" value="Unassembled WGS sequence"/>
</dbReference>
<evidence type="ECO:0000313" key="2">
    <source>
        <dbReference type="Proteomes" id="UP000479000"/>
    </source>
</evidence>
<sequence length="421" mass="48034">MKVEEEVNIKLFRRGFSDSDGGVVRPLKISDSTKPEERKKYLQSIHVERDLHCKAKNAQIGSFLWPGKPVFKLKSSTKPENCVTIYSDSEITGGITAFRKFPVAPRLMPLLRRPNYRQSSSKSGLLRSVRTSTIVFRIMLLSRAKHGISPSPGKKTTDVYSELPPRNGLLYQPSMRSYTIAVTKMCFPLVEGELGRCGWSRIANTSFRLPSSRKILLNPFSSFWFVFTSILSRSPPSTRYQFDAQIQRWKSFSIFSDRLFSRKLQSNQLLLQKILLSNAYLLLFRAGSENRISRIFDPSVLRNSVKKWTRTTGRTRMPYQNESKQSDIVRKCIAEIGRGGVGVEPNEFYWRIRAAFPLSWPLNRPAIGWSETQFFIFFGLPLFLGLIRDGNKQCSSTTCTSTLSVLKSEDSAPALRQHFPS</sequence>